<comment type="caution">
    <text evidence="5">The sequence shown here is derived from an EMBL/GenBank/DDBJ whole genome shotgun (WGS) entry which is preliminary data.</text>
</comment>
<dbReference type="Gene3D" id="3.90.550.10">
    <property type="entry name" value="Spore Coat Polysaccharide Biosynthesis Protein SpsA, Chain A"/>
    <property type="match status" value="1"/>
</dbReference>
<protein>
    <submittedName>
        <fullName evidence="5">Glycosyltransferase</fullName>
        <ecNumber evidence="5">2.4.-.-</ecNumber>
    </submittedName>
</protein>
<dbReference type="CDD" id="cd00761">
    <property type="entry name" value="Glyco_tranf_GTA_type"/>
    <property type="match status" value="1"/>
</dbReference>
<sequence>MSATREYVNPAAMEAGKPVLSVVAPFYRDNPVPLLETLAGQAAELEKPVEIVLFDDGRPDPDLNARVEQALESLPVPACLVTAARNVGRAAARNRLAAAARGDWLLYLDADMDVPDGFLAAYLEAIDVDDFDAAFGGYSPGPATDPRHRLHAALAATSDVHDAASRTRIGATAVCSSNLLVRASLMARTPFDDGFTGWGWEDVDWAVRADKAGRLIHLDNPARHDGWQEAPVLLAKFRDAATNYARLLGKHPELARLPGAKAARTMRALPGQQALRGLWSLLARMPAAPLRLRTLALKLWRASWAAEALS</sequence>
<name>A0ABU7M042_9PROT</name>
<dbReference type="GO" id="GO:0016757">
    <property type="term" value="F:glycosyltransferase activity"/>
    <property type="evidence" value="ECO:0007669"/>
    <property type="project" value="UniProtKB-KW"/>
</dbReference>
<dbReference type="InterPro" id="IPR029044">
    <property type="entry name" value="Nucleotide-diphossugar_trans"/>
</dbReference>
<dbReference type="EC" id="2.4.-.-" evidence="5"/>
<organism evidence="5 6">
    <name type="scientific">Hyphobacterium marinum</name>
    <dbReference type="NCBI Taxonomy" id="3116574"/>
    <lineage>
        <taxon>Bacteria</taxon>
        <taxon>Pseudomonadati</taxon>
        <taxon>Pseudomonadota</taxon>
        <taxon>Alphaproteobacteria</taxon>
        <taxon>Maricaulales</taxon>
        <taxon>Maricaulaceae</taxon>
        <taxon>Hyphobacterium</taxon>
    </lineage>
</organism>
<evidence type="ECO:0000256" key="1">
    <source>
        <dbReference type="ARBA" id="ARBA00006739"/>
    </source>
</evidence>
<dbReference type="EMBL" id="JAZDRO010000003">
    <property type="protein sequence ID" value="MEE2566785.1"/>
    <property type="molecule type" value="Genomic_DNA"/>
</dbReference>
<comment type="similarity">
    <text evidence="1">Belongs to the glycosyltransferase 2 family.</text>
</comment>
<evidence type="ECO:0000313" key="5">
    <source>
        <dbReference type="EMBL" id="MEE2566785.1"/>
    </source>
</evidence>
<dbReference type="Pfam" id="PF00535">
    <property type="entry name" value="Glycos_transf_2"/>
    <property type="match status" value="1"/>
</dbReference>
<dbReference type="Proteomes" id="UP001310692">
    <property type="component" value="Unassembled WGS sequence"/>
</dbReference>
<dbReference type="RefSeq" id="WP_330196335.1">
    <property type="nucleotide sequence ID" value="NZ_JAZDRO010000003.1"/>
</dbReference>
<dbReference type="PANTHER" id="PTHR43179">
    <property type="entry name" value="RHAMNOSYLTRANSFERASE WBBL"/>
    <property type="match status" value="1"/>
</dbReference>
<evidence type="ECO:0000256" key="2">
    <source>
        <dbReference type="ARBA" id="ARBA00022676"/>
    </source>
</evidence>
<feature type="domain" description="Glycosyltransferase 2-like" evidence="4">
    <location>
        <begin position="21"/>
        <end position="138"/>
    </location>
</feature>
<dbReference type="PANTHER" id="PTHR43179:SF12">
    <property type="entry name" value="GALACTOFURANOSYLTRANSFERASE GLFT2"/>
    <property type="match status" value="1"/>
</dbReference>
<accession>A0ABU7M042</accession>
<evidence type="ECO:0000259" key="4">
    <source>
        <dbReference type="Pfam" id="PF00535"/>
    </source>
</evidence>
<keyword evidence="6" id="KW-1185">Reference proteome</keyword>
<keyword evidence="3 5" id="KW-0808">Transferase</keyword>
<evidence type="ECO:0000256" key="3">
    <source>
        <dbReference type="ARBA" id="ARBA00022679"/>
    </source>
</evidence>
<reference evidence="5 6" key="1">
    <citation type="submission" date="2024-01" db="EMBL/GenBank/DDBJ databases">
        <title>Hyphobacterium bacterium isolated from marine sediment.</title>
        <authorList>
            <person name="Zhao S."/>
        </authorList>
    </citation>
    <scope>NUCLEOTIDE SEQUENCE [LARGE SCALE GENOMIC DNA]</scope>
    <source>
        <strain evidence="5 6">Y60-23</strain>
    </source>
</reference>
<dbReference type="SUPFAM" id="SSF53448">
    <property type="entry name" value="Nucleotide-diphospho-sugar transferases"/>
    <property type="match status" value="1"/>
</dbReference>
<keyword evidence="2 5" id="KW-0328">Glycosyltransferase</keyword>
<proteinExistence type="inferred from homology"/>
<dbReference type="InterPro" id="IPR001173">
    <property type="entry name" value="Glyco_trans_2-like"/>
</dbReference>
<gene>
    <name evidence="5" type="ORF">V0U35_08845</name>
</gene>
<evidence type="ECO:0000313" key="6">
    <source>
        <dbReference type="Proteomes" id="UP001310692"/>
    </source>
</evidence>